<evidence type="ECO:0000313" key="1">
    <source>
        <dbReference type="EMBL" id="KAF7503054.1"/>
    </source>
</evidence>
<dbReference type="OrthoDB" id="5426775at2759"/>
<protein>
    <submittedName>
        <fullName evidence="1">Uncharacterized protein</fullName>
    </submittedName>
</protein>
<gene>
    <name evidence="1" type="ORF">GJ744_004692</name>
</gene>
<comment type="caution">
    <text evidence="1">The sequence shown here is derived from an EMBL/GenBank/DDBJ whole genome shotgun (WGS) entry which is preliminary data.</text>
</comment>
<keyword evidence="2" id="KW-1185">Reference proteome</keyword>
<evidence type="ECO:0000313" key="2">
    <source>
        <dbReference type="Proteomes" id="UP000606974"/>
    </source>
</evidence>
<dbReference type="AlphaFoldDB" id="A0A8H7A7Y8"/>
<sequence>MEKLSALLDTQHTAIDTISFSCNVNAKNADVWVHYCENQRFFSAELQRFHMNQAKDVIQFRTSIGNIIEFGFRDRLSQIKNILARVAMPDLILKLEETMGSDDFLAR</sequence>
<organism evidence="1 2">
    <name type="scientific">Endocarpon pusillum</name>
    <dbReference type="NCBI Taxonomy" id="364733"/>
    <lineage>
        <taxon>Eukaryota</taxon>
        <taxon>Fungi</taxon>
        <taxon>Dikarya</taxon>
        <taxon>Ascomycota</taxon>
        <taxon>Pezizomycotina</taxon>
        <taxon>Eurotiomycetes</taxon>
        <taxon>Chaetothyriomycetidae</taxon>
        <taxon>Verrucariales</taxon>
        <taxon>Verrucariaceae</taxon>
        <taxon>Endocarpon</taxon>
    </lineage>
</organism>
<dbReference type="Proteomes" id="UP000606974">
    <property type="component" value="Unassembled WGS sequence"/>
</dbReference>
<proteinExistence type="predicted"/>
<accession>A0A8H7A7Y8</accession>
<dbReference type="EMBL" id="JAACFV010000200">
    <property type="protein sequence ID" value="KAF7503054.1"/>
    <property type="molecule type" value="Genomic_DNA"/>
</dbReference>
<reference evidence="1" key="1">
    <citation type="submission" date="2020-02" db="EMBL/GenBank/DDBJ databases">
        <authorList>
            <person name="Palmer J.M."/>
        </authorList>
    </citation>
    <scope>NUCLEOTIDE SEQUENCE</scope>
    <source>
        <strain evidence="1">EPUS1.4</strain>
        <tissue evidence="1">Thallus</tissue>
    </source>
</reference>
<name>A0A8H7A7Y8_9EURO</name>